<keyword evidence="1" id="KW-1133">Transmembrane helix</keyword>
<dbReference type="Proteomes" id="UP000319514">
    <property type="component" value="Unassembled WGS sequence"/>
</dbReference>
<feature type="transmembrane region" description="Helical" evidence="1">
    <location>
        <begin position="51"/>
        <end position="78"/>
    </location>
</feature>
<protein>
    <submittedName>
        <fullName evidence="2">Uncharacterized protein</fullName>
    </submittedName>
</protein>
<accession>A0A542ZH70</accession>
<keyword evidence="1" id="KW-0812">Transmembrane</keyword>
<sequence>MIELVTTPGLERALAWKQLRHRVSWLLVLGCTVTVAGGAVVRGVLRDDMGVIGVLGAGAAAVWASALVRCLPGLRAAVRRWWRARRPRCAIRLTAYGLVLDDGADAVELEWLDVSRLALMDTRVEGRALVVQANADRAETISQAVPNAQAARCLVRTGWGLGIAGLSCTELELAEAVARMSAGRVRLEGAVVLPQGSH</sequence>
<gene>
    <name evidence="2" type="ORF">FB474_0875</name>
</gene>
<keyword evidence="3" id="KW-1185">Reference proteome</keyword>
<keyword evidence="1" id="KW-0472">Membrane</keyword>
<dbReference type="EMBL" id="VFOQ01000001">
    <property type="protein sequence ID" value="TQL59520.1"/>
    <property type="molecule type" value="Genomic_DNA"/>
</dbReference>
<feature type="transmembrane region" description="Helical" evidence="1">
    <location>
        <begin position="23"/>
        <end position="45"/>
    </location>
</feature>
<name>A0A542ZH70_9MICO</name>
<dbReference type="AlphaFoldDB" id="A0A542ZH70"/>
<reference evidence="2 3" key="1">
    <citation type="submission" date="2019-06" db="EMBL/GenBank/DDBJ databases">
        <title>Sequencing the genomes of 1000 actinobacteria strains.</title>
        <authorList>
            <person name="Klenk H.-P."/>
        </authorList>
    </citation>
    <scope>NUCLEOTIDE SEQUENCE [LARGE SCALE GENOMIC DNA]</scope>
    <source>
        <strain evidence="2 3">DSM 18082</strain>
    </source>
</reference>
<proteinExistence type="predicted"/>
<evidence type="ECO:0000313" key="3">
    <source>
        <dbReference type="Proteomes" id="UP000319514"/>
    </source>
</evidence>
<evidence type="ECO:0000313" key="2">
    <source>
        <dbReference type="EMBL" id="TQL59520.1"/>
    </source>
</evidence>
<comment type="caution">
    <text evidence="2">The sequence shown here is derived from an EMBL/GenBank/DDBJ whole genome shotgun (WGS) entry which is preliminary data.</text>
</comment>
<evidence type="ECO:0000256" key="1">
    <source>
        <dbReference type="SAM" id="Phobius"/>
    </source>
</evidence>
<organism evidence="2 3">
    <name type="scientific">Oryzihumus leptocrescens</name>
    <dbReference type="NCBI Taxonomy" id="297536"/>
    <lineage>
        <taxon>Bacteria</taxon>
        <taxon>Bacillati</taxon>
        <taxon>Actinomycetota</taxon>
        <taxon>Actinomycetes</taxon>
        <taxon>Micrococcales</taxon>
        <taxon>Intrasporangiaceae</taxon>
        <taxon>Oryzihumus</taxon>
    </lineage>
</organism>